<dbReference type="InterPro" id="IPR005162">
    <property type="entry name" value="Retrotrans_gag_dom"/>
</dbReference>
<name>A0AA88VJP7_9ASTE</name>
<evidence type="ECO:0000313" key="2">
    <source>
        <dbReference type="EMBL" id="KAK3009987.1"/>
    </source>
</evidence>
<accession>A0AA88VJP7</accession>
<evidence type="ECO:0000313" key="3">
    <source>
        <dbReference type="Proteomes" id="UP001188597"/>
    </source>
</evidence>
<dbReference type="Pfam" id="PF03732">
    <property type="entry name" value="Retrotrans_gag"/>
    <property type="match status" value="1"/>
</dbReference>
<protein>
    <recommendedName>
        <fullName evidence="1">Retrotransposon gag domain-containing protein</fullName>
    </recommendedName>
</protein>
<sequence length="367" mass="40646">MAGKDTNVGALGVAEENVVVGRGRGQSKSRDALASLDGRTGHLEIAMGDVKDHVGMVEQNLQTLEDHVLEELESLKRAVGAQDELRERFTELFNSLQEQLDVVKVGVEEIRQDAAMCKRAIAGGAVVTPSPRVDTPKPKEFGGKRDAKELDNYIWHMEQYFEGASITDEKTKVRTATLYLTDTATLWWRRKHCDIEKGLYTIDTWEVFKREIKKQFYPENVAYEARKKMKELRHKGSNLSPDYAIDTICNILSVIVYTLKAQSYNYEVANLSLRASQFLKIGSKGVASAPRSSGAMASRSSSLTGLASLGLFKKAGKKETLVLHLFGGTDLVGVERWWALVVGLVGKEKMVREERQSGSLGSGCAED</sequence>
<feature type="domain" description="Retrotransposon gag" evidence="1">
    <location>
        <begin position="176"/>
        <end position="236"/>
    </location>
</feature>
<dbReference type="AlphaFoldDB" id="A0AA88VJP7"/>
<proteinExistence type="predicted"/>
<organism evidence="2 3">
    <name type="scientific">Escallonia herrerae</name>
    <dbReference type="NCBI Taxonomy" id="1293975"/>
    <lineage>
        <taxon>Eukaryota</taxon>
        <taxon>Viridiplantae</taxon>
        <taxon>Streptophyta</taxon>
        <taxon>Embryophyta</taxon>
        <taxon>Tracheophyta</taxon>
        <taxon>Spermatophyta</taxon>
        <taxon>Magnoliopsida</taxon>
        <taxon>eudicotyledons</taxon>
        <taxon>Gunneridae</taxon>
        <taxon>Pentapetalae</taxon>
        <taxon>asterids</taxon>
        <taxon>campanulids</taxon>
        <taxon>Escalloniales</taxon>
        <taxon>Escalloniaceae</taxon>
        <taxon>Escallonia</taxon>
    </lineage>
</organism>
<dbReference type="EMBL" id="JAVXUP010001587">
    <property type="protein sequence ID" value="KAK3009987.1"/>
    <property type="molecule type" value="Genomic_DNA"/>
</dbReference>
<gene>
    <name evidence="2" type="ORF">RJ639_010957</name>
</gene>
<reference evidence="2" key="1">
    <citation type="submission" date="2022-12" db="EMBL/GenBank/DDBJ databases">
        <title>Draft genome assemblies for two species of Escallonia (Escalloniales).</title>
        <authorList>
            <person name="Chanderbali A."/>
            <person name="Dervinis C."/>
            <person name="Anghel I."/>
            <person name="Soltis D."/>
            <person name="Soltis P."/>
            <person name="Zapata F."/>
        </authorList>
    </citation>
    <scope>NUCLEOTIDE SEQUENCE</scope>
    <source>
        <strain evidence="2">UCBG64.0493</strain>
        <tissue evidence="2">Leaf</tissue>
    </source>
</reference>
<comment type="caution">
    <text evidence="2">The sequence shown here is derived from an EMBL/GenBank/DDBJ whole genome shotgun (WGS) entry which is preliminary data.</text>
</comment>
<dbReference type="Proteomes" id="UP001188597">
    <property type="component" value="Unassembled WGS sequence"/>
</dbReference>
<keyword evidence="3" id="KW-1185">Reference proteome</keyword>
<evidence type="ECO:0000259" key="1">
    <source>
        <dbReference type="Pfam" id="PF03732"/>
    </source>
</evidence>